<dbReference type="GO" id="GO:0004449">
    <property type="term" value="F:isocitrate dehydrogenase (NAD+) activity"/>
    <property type="evidence" value="ECO:0007669"/>
    <property type="project" value="TreeGrafter"/>
</dbReference>
<dbReference type="GO" id="GO:0000287">
    <property type="term" value="F:magnesium ion binding"/>
    <property type="evidence" value="ECO:0007669"/>
    <property type="project" value="InterPro"/>
</dbReference>
<accession>U7UGZ5</accession>
<name>U7UGZ5_9FIRM</name>
<evidence type="ECO:0000313" key="5">
    <source>
        <dbReference type="Proteomes" id="UP000017090"/>
    </source>
</evidence>
<dbReference type="OrthoDB" id="9806254at2"/>
<dbReference type="Proteomes" id="UP000017090">
    <property type="component" value="Unassembled WGS sequence"/>
</dbReference>
<dbReference type="PANTHER" id="PTHR11835:SF34">
    <property type="entry name" value="ISOCITRATE DEHYDROGENASE [NAD] SUBUNIT ALPHA, MITOCHONDRIAL"/>
    <property type="match status" value="1"/>
</dbReference>
<organism evidence="4 5">
    <name type="scientific">Megasphaera vaginalis</name>
    <name type="common">ex Srinivasan et al. 2021</name>
    <dbReference type="NCBI Taxonomy" id="1111454"/>
    <lineage>
        <taxon>Bacteria</taxon>
        <taxon>Bacillati</taxon>
        <taxon>Bacillota</taxon>
        <taxon>Negativicutes</taxon>
        <taxon>Veillonellales</taxon>
        <taxon>Veillonellaceae</taxon>
        <taxon>Megasphaera</taxon>
    </lineage>
</organism>
<dbReference type="GO" id="GO:0051287">
    <property type="term" value="F:NAD binding"/>
    <property type="evidence" value="ECO:0007669"/>
    <property type="project" value="InterPro"/>
</dbReference>
<evidence type="ECO:0000313" key="4">
    <source>
        <dbReference type="EMBL" id="ERT58687.1"/>
    </source>
</evidence>
<dbReference type="STRING" id="1111454.HMPREF1250_1853"/>
<sequence length="332" mass="36207">MKTITVFKGDGIGPEITDAVIAILQQAHADLDYEFFNVGAAEYERNGALIPDAAFASFEKTRLLLKSPITTPIGKGFRSLNVTLRNKYDLYANIRPAKANAAVKTPFPNVDIVTFRENTEDLYVGVEQAIDADTIHATKIITRKASERIIRDAFAYAVKNGRKKVTCVHKANILKMSDGLFLSVFHDIAKEFPAVESDDKIVDNVCMQLVMRPETFDIIVTPNLYGDIISDLTSGLIGGLGLLPSMNLGKDYAMFEAVHGSAPDIAGKHIANPTALLWSACMLLDHIGDTETAARIRRAVDTVLSAGMTLTPDLGGKATTEEYCRSIIDVLQ</sequence>
<dbReference type="SUPFAM" id="SSF53659">
    <property type="entry name" value="Isocitrate/Isopropylmalate dehydrogenase-like"/>
    <property type="match status" value="1"/>
</dbReference>
<dbReference type="Gene3D" id="3.40.718.10">
    <property type="entry name" value="Isopropylmalate Dehydrogenase"/>
    <property type="match status" value="1"/>
</dbReference>
<evidence type="ECO:0000256" key="1">
    <source>
        <dbReference type="ARBA" id="ARBA00007769"/>
    </source>
</evidence>
<dbReference type="InterPro" id="IPR024084">
    <property type="entry name" value="IsoPropMal-DH-like_dom"/>
</dbReference>
<dbReference type="PATRIC" id="fig|1111454.3.peg.1521"/>
<comment type="caution">
    <text evidence="4">The sequence shown here is derived from an EMBL/GenBank/DDBJ whole genome shotgun (WGS) entry which is preliminary data.</text>
</comment>
<dbReference type="InterPro" id="IPR019818">
    <property type="entry name" value="IsoCit/isopropylmalate_DH_CS"/>
</dbReference>
<comment type="similarity">
    <text evidence="1">Belongs to the isocitrate and isopropylmalate dehydrogenases family.</text>
</comment>
<keyword evidence="2" id="KW-0560">Oxidoreductase</keyword>
<dbReference type="GO" id="GO:0006102">
    <property type="term" value="P:isocitrate metabolic process"/>
    <property type="evidence" value="ECO:0007669"/>
    <property type="project" value="TreeGrafter"/>
</dbReference>
<evidence type="ECO:0000256" key="2">
    <source>
        <dbReference type="ARBA" id="ARBA00023002"/>
    </source>
</evidence>
<dbReference type="Pfam" id="PF00180">
    <property type="entry name" value="Iso_dh"/>
    <property type="match status" value="1"/>
</dbReference>
<dbReference type="GO" id="GO:0006099">
    <property type="term" value="P:tricarboxylic acid cycle"/>
    <property type="evidence" value="ECO:0007669"/>
    <property type="project" value="TreeGrafter"/>
</dbReference>
<proteinExistence type="inferred from homology"/>
<gene>
    <name evidence="4" type="ORF">HMPREF1250_1853</name>
</gene>
<reference evidence="4 5" key="1">
    <citation type="submission" date="2013-09" db="EMBL/GenBank/DDBJ databases">
        <authorList>
            <person name="Durkin A.S."/>
            <person name="Haft D.R."/>
            <person name="McCorrison J."/>
            <person name="Torralba M."/>
            <person name="Gillis M."/>
            <person name="Haft D.H."/>
            <person name="Methe B."/>
            <person name="Sutton G."/>
            <person name="Nelson K.E."/>
        </authorList>
    </citation>
    <scope>NUCLEOTIDE SEQUENCE [LARGE SCALE GENOMIC DNA]</scope>
    <source>
        <strain evidence="4 5">BV3C16-1</strain>
    </source>
</reference>
<keyword evidence="5" id="KW-1185">Reference proteome</keyword>
<dbReference type="PANTHER" id="PTHR11835">
    <property type="entry name" value="DECARBOXYLATING DEHYDROGENASES-ISOCITRATE, ISOPROPYLMALATE, TARTRATE"/>
    <property type="match status" value="1"/>
</dbReference>
<dbReference type="AlphaFoldDB" id="U7UGZ5"/>
<dbReference type="RefSeq" id="WP_023053986.1">
    <property type="nucleotide sequence ID" value="NZ_AWXA01000041.1"/>
</dbReference>
<dbReference type="PROSITE" id="PS00470">
    <property type="entry name" value="IDH_IMDH"/>
    <property type="match status" value="1"/>
</dbReference>
<dbReference type="EMBL" id="AWXA01000041">
    <property type="protein sequence ID" value="ERT58687.1"/>
    <property type="molecule type" value="Genomic_DNA"/>
</dbReference>
<evidence type="ECO:0000259" key="3">
    <source>
        <dbReference type="SMART" id="SM01329"/>
    </source>
</evidence>
<dbReference type="eggNOG" id="COG0473">
    <property type="taxonomic scope" value="Bacteria"/>
</dbReference>
<dbReference type="SMART" id="SM01329">
    <property type="entry name" value="Iso_dh"/>
    <property type="match status" value="1"/>
</dbReference>
<protein>
    <submittedName>
        <fullName evidence="4">Putative isocitrate dehydrogenase, NAD-dependent</fullName>
    </submittedName>
</protein>
<feature type="domain" description="Isopropylmalate dehydrogenase-like" evidence="3">
    <location>
        <begin position="3"/>
        <end position="327"/>
    </location>
</feature>